<sequence length="652" mass="71041">MHPLFLTILGFLQWLSAILRFPPRTSLETTAPRTQTTAMTATPAPALSETTVITAHTVQKPTTSRAIFSPGSSYPSLPSSSPGKGGEYEHEYASHGTQARNGGKRMLPRGSVCIDMCDGEGAAEREAPVQELALYAQETDVASAPTQYINLDLSSTTPPTDNSIHNPTTMPDLATVDKSHTNSNAIEGVTPITSPSSVHISFVHSSIIIDCTSDHEPIDTLSINDSLNQSSPADDCDEPAIPVEGDCDISSGHHDINLDVSAPIERVTISTATLDIPSVAAKACVNSHEDVKHQIGTVAIETTAACEEVGVGERKSLSGKESNLVEEYMEIQNEETVSKDVMIEELTERVMLSEAVCENLQTEYRAEIEDLRSQVRSLQCQLYNTETDLRSAELAQLATENLAEDLSREVSIHKDMFRGQARLNADIMQHAMKTQEEVLGMLQEETEEGWRLMRLRTWSFDDVKIFRGEFFELGRELDEVNRDAVSEEGVDLPAIPAELIPPPSTPASVRKMSIDTSLTSSPSTPDLSASTSTPSECSETPLLTPATPHKTFFAPETQDDIPPEMPSTIVQQRSQSTSSLREPPILAKSQDLYIHAPRPVRAIAGKAVDQRREPSQSQSRGQSRIGRAVSQASIMIEGELPPQLMEVGVYLS</sequence>
<keyword evidence="5" id="KW-1185">Reference proteome</keyword>
<feature type="coiled-coil region" evidence="1">
    <location>
        <begin position="343"/>
        <end position="388"/>
    </location>
</feature>
<dbReference type="Proteomes" id="UP000094819">
    <property type="component" value="Unassembled WGS sequence"/>
</dbReference>
<dbReference type="EMBL" id="AWGH01000013">
    <property type="protein sequence ID" value="ODN95176.1"/>
    <property type="molecule type" value="Genomic_DNA"/>
</dbReference>
<feature type="signal peptide" evidence="3">
    <location>
        <begin position="1"/>
        <end position="20"/>
    </location>
</feature>
<name>A0A1E3J4X8_9TREE</name>
<feature type="region of interest" description="Disordered" evidence="2">
    <location>
        <begin position="62"/>
        <end position="104"/>
    </location>
</feature>
<protein>
    <submittedName>
        <fullName evidence="4">Uncharacterized protein</fullName>
    </submittedName>
</protein>
<dbReference type="OrthoDB" id="10341352at2759"/>
<feature type="compositionally biased region" description="Low complexity" evidence="2">
    <location>
        <begin position="615"/>
        <end position="624"/>
    </location>
</feature>
<feature type="chain" id="PRO_5009130139" evidence="3">
    <location>
        <begin position="21"/>
        <end position="652"/>
    </location>
</feature>
<feature type="compositionally biased region" description="Low complexity" evidence="2">
    <location>
        <begin position="516"/>
        <end position="541"/>
    </location>
</feature>
<proteinExistence type="predicted"/>
<accession>A0A1E3J4X8</accession>
<evidence type="ECO:0000256" key="3">
    <source>
        <dbReference type="SAM" id="SignalP"/>
    </source>
</evidence>
<reference evidence="4 5" key="1">
    <citation type="submission" date="2016-06" db="EMBL/GenBank/DDBJ databases">
        <title>Evolution of pathogenesis and genome organization in the Tremellales.</title>
        <authorList>
            <person name="Cuomo C."/>
            <person name="Litvintseva A."/>
            <person name="Heitman J."/>
            <person name="Chen Y."/>
            <person name="Sun S."/>
            <person name="Springer D."/>
            <person name="Dromer F."/>
            <person name="Young S."/>
            <person name="Zeng Q."/>
            <person name="Chapman S."/>
            <person name="Gujja S."/>
            <person name="Saif S."/>
            <person name="Birren B."/>
        </authorList>
    </citation>
    <scope>NUCLEOTIDE SEQUENCE [LARGE SCALE GENOMIC DNA]</scope>
    <source>
        <strain evidence="4 5">CBS 7118</strain>
    </source>
</reference>
<evidence type="ECO:0000256" key="2">
    <source>
        <dbReference type="SAM" id="MobiDB-lite"/>
    </source>
</evidence>
<feature type="region of interest" description="Disordered" evidence="2">
    <location>
        <begin position="605"/>
        <end position="627"/>
    </location>
</feature>
<dbReference type="GeneID" id="30193776"/>
<evidence type="ECO:0000313" key="5">
    <source>
        <dbReference type="Proteomes" id="UP000094819"/>
    </source>
</evidence>
<evidence type="ECO:0000256" key="1">
    <source>
        <dbReference type="SAM" id="Coils"/>
    </source>
</evidence>
<dbReference type="AlphaFoldDB" id="A0A1E3J4X8"/>
<feature type="region of interest" description="Disordered" evidence="2">
    <location>
        <begin position="516"/>
        <end position="584"/>
    </location>
</feature>
<dbReference type="RefSeq" id="XP_019031156.1">
    <property type="nucleotide sequence ID" value="XM_019176681.1"/>
</dbReference>
<gene>
    <name evidence="4" type="ORF">L198_04563</name>
</gene>
<feature type="compositionally biased region" description="Polar residues" evidence="2">
    <location>
        <begin position="568"/>
        <end position="580"/>
    </location>
</feature>
<comment type="caution">
    <text evidence="4">The sequence shown here is derived from an EMBL/GenBank/DDBJ whole genome shotgun (WGS) entry which is preliminary data.</text>
</comment>
<feature type="compositionally biased region" description="Low complexity" evidence="2">
    <location>
        <begin position="69"/>
        <end position="82"/>
    </location>
</feature>
<evidence type="ECO:0000313" key="4">
    <source>
        <dbReference type="EMBL" id="ODN95176.1"/>
    </source>
</evidence>
<organism evidence="4 5">
    <name type="scientific">Cryptococcus wingfieldii CBS 7118</name>
    <dbReference type="NCBI Taxonomy" id="1295528"/>
    <lineage>
        <taxon>Eukaryota</taxon>
        <taxon>Fungi</taxon>
        <taxon>Dikarya</taxon>
        <taxon>Basidiomycota</taxon>
        <taxon>Agaricomycotina</taxon>
        <taxon>Tremellomycetes</taxon>
        <taxon>Tremellales</taxon>
        <taxon>Cryptococcaceae</taxon>
        <taxon>Cryptococcus</taxon>
    </lineage>
</organism>
<keyword evidence="3" id="KW-0732">Signal</keyword>
<keyword evidence="1" id="KW-0175">Coiled coil</keyword>